<evidence type="ECO:0000259" key="2">
    <source>
        <dbReference type="Pfam" id="PF08450"/>
    </source>
</evidence>
<dbReference type="SUPFAM" id="SSF101898">
    <property type="entry name" value="NHL repeat"/>
    <property type="match status" value="1"/>
</dbReference>
<feature type="non-terminal residue" evidence="3">
    <location>
        <position position="1"/>
    </location>
</feature>
<comment type="caution">
    <text evidence="3">The sequence shown here is derived from an EMBL/GenBank/DDBJ whole genome shotgun (WGS) entry which is preliminary data.</text>
</comment>
<dbReference type="InterPro" id="IPR051262">
    <property type="entry name" value="SMP-30/CGR1_Lactonase"/>
</dbReference>
<feature type="non-terminal residue" evidence="3">
    <location>
        <position position="372"/>
    </location>
</feature>
<dbReference type="InterPro" id="IPR013658">
    <property type="entry name" value="SGL"/>
</dbReference>
<dbReference type="Pfam" id="PF08450">
    <property type="entry name" value="SGL"/>
    <property type="match status" value="1"/>
</dbReference>
<accession>A0A0F8XCI7</accession>
<evidence type="ECO:0000256" key="1">
    <source>
        <dbReference type="ARBA" id="ARBA00022801"/>
    </source>
</evidence>
<dbReference type="PANTHER" id="PTHR47572">
    <property type="entry name" value="LIPOPROTEIN-RELATED"/>
    <property type="match status" value="1"/>
</dbReference>
<gene>
    <name evidence="3" type="ORF">LCGC14_2959830</name>
</gene>
<protein>
    <recommendedName>
        <fullName evidence="2">SMP-30/Gluconolactonase/LRE-like region domain-containing protein</fullName>
    </recommendedName>
</protein>
<sequence length="372" mass="40334">MAYYLDGKNAQGETLKTGAYKVNYAISNDYGKSFYTTDSFGGAPQINTGVPIPDSVSYTNTTERDLIINNQIDSNYGAGWSLSGVEKLHPDPDDPDSALLVQGDGQTIYHTISDDRSILETLATGLNYPTGIVYDSQGDMLVADRDNSSVLRITPTGNITTELTVSQPNGLAIAANDDLYIAKKNGEIYKIDASTNTSSLYVTLPSVSGQSVQDIEIDSQGNLYVYDTGGNHFLYKIDQSMAITTLITGSNKLLVSSMAISPDDELYLTFNNAGFINCASSWIARYTIDGILVNFSDRLNSPAGITFDPEGTMYVVDRECGEQVYRVYTIDRSGAKNLFNDEQVGQDPNITLAQLTHDIAWSPDGLAITGTL</sequence>
<organism evidence="3">
    <name type="scientific">marine sediment metagenome</name>
    <dbReference type="NCBI Taxonomy" id="412755"/>
    <lineage>
        <taxon>unclassified sequences</taxon>
        <taxon>metagenomes</taxon>
        <taxon>ecological metagenomes</taxon>
    </lineage>
</organism>
<reference evidence="3" key="1">
    <citation type="journal article" date="2015" name="Nature">
        <title>Complex archaea that bridge the gap between prokaryotes and eukaryotes.</title>
        <authorList>
            <person name="Spang A."/>
            <person name="Saw J.H."/>
            <person name="Jorgensen S.L."/>
            <person name="Zaremba-Niedzwiedzka K."/>
            <person name="Martijn J."/>
            <person name="Lind A.E."/>
            <person name="van Eijk R."/>
            <person name="Schleper C."/>
            <person name="Guy L."/>
            <person name="Ettema T.J."/>
        </authorList>
    </citation>
    <scope>NUCLEOTIDE SEQUENCE</scope>
</reference>
<evidence type="ECO:0000313" key="3">
    <source>
        <dbReference type="EMBL" id="KKK66862.1"/>
    </source>
</evidence>
<dbReference type="AlphaFoldDB" id="A0A0F8XCI7"/>
<proteinExistence type="predicted"/>
<name>A0A0F8XCI7_9ZZZZ</name>
<dbReference type="Gene3D" id="2.120.10.30">
    <property type="entry name" value="TolB, C-terminal domain"/>
    <property type="match status" value="1"/>
</dbReference>
<keyword evidence="1" id="KW-0378">Hydrolase</keyword>
<dbReference type="EMBL" id="LAZR01059879">
    <property type="protein sequence ID" value="KKK66862.1"/>
    <property type="molecule type" value="Genomic_DNA"/>
</dbReference>
<dbReference type="PANTHER" id="PTHR47572:SF4">
    <property type="entry name" value="LACTONASE DRP35"/>
    <property type="match status" value="1"/>
</dbReference>
<dbReference type="InterPro" id="IPR011042">
    <property type="entry name" value="6-blade_b-propeller_TolB-like"/>
</dbReference>
<feature type="domain" description="SMP-30/Gluconolactonase/LRE-like region" evidence="2">
    <location>
        <begin position="129"/>
        <end position="315"/>
    </location>
</feature>